<keyword evidence="2" id="KW-0472">Membrane</keyword>
<keyword evidence="2" id="KW-0812">Transmembrane</keyword>
<dbReference type="PANTHER" id="PTHR35420">
    <property type="entry name" value="OS02G0198500 PROTEIN"/>
    <property type="match status" value="1"/>
</dbReference>
<protein>
    <submittedName>
        <fullName evidence="3">Uncharacterized protein</fullName>
    </submittedName>
</protein>
<feature type="transmembrane region" description="Helical" evidence="2">
    <location>
        <begin position="26"/>
        <end position="47"/>
    </location>
</feature>
<reference evidence="3 4" key="1">
    <citation type="submission" date="2019-06" db="EMBL/GenBank/DDBJ databases">
        <title>A chromosomal-level reference genome of Carpinus fangiana (Coryloideae, Betulaceae).</title>
        <authorList>
            <person name="Yang X."/>
            <person name="Wang Z."/>
            <person name="Zhang L."/>
            <person name="Hao G."/>
            <person name="Liu J."/>
            <person name="Yang Y."/>
        </authorList>
    </citation>
    <scope>NUCLEOTIDE SEQUENCE [LARGE SCALE GENOMIC DNA]</scope>
    <source>
        <strain evidence="3">Cfa_2016G</strain>
        <tissue evidence="3">Leaf</tissue>
    </source>
</reference>
<keyword evidence="4" id="KW-1185">Reference proteome</keyword>
<evidence type="ECO:0000256" key="2">
    <source>
        <dbReference type="SAM" id="Phobius"/>
    </source>
</evidence>
<evidence type="ECO:0000313" key="3">
    <source>
        <dbReference type="EMBL" id="KAE8075718.1"/>
    </source>
</evidence>
<sequence>MARDFGALVGAHVDDAGIALGSSGGLLLLGMIIMSLSIISMLIFACGDDNSGTPRNRQRFGGGHGHAGDNSGDGSSSGTCGDDDGGCDVVAIKIIH</sequence>
<proteinExistence type="predicted"/>
<keyword evidence="2" id="KW-1133">Transmembrane helix</keyword>
<organism evidence="3 4">
    <name type="scientific">Carpinus fangiana</name>
    <dbReference type="NCBI Taxonomy" id="176857"/>
    <lineage>
        <taxon>Eukaryota</taxon>
        <taxon>Viridiplantae</taxon>
        <taxon>Streptophyta</taxon>
        <taxon>Embryophyta</taxon>
        <taxon>Tracheophyta</taxon>
        <taxon>Spermatophyta</taxon>
        <taxon>Magnoliopsida</taxon>
        <taxon>eudicotyledons</taxon>
        <taxon>Gunneridae</taxon>
        <taxon>Pentapetalae</taxon>
        <taxon>rosids</taxon>
        <taxon>fabids</taxon>
        <taxon>Fagales</taxon>
        <taxon>Betulaceae</taxon>
        <taxon>Carpinus</taxon>
    </lineage>
</organism>
<dbReference type="PANTHER" id="PTHR35420:SF1">
    <property type="entry name" value="OS09G0480532 PROTEIN"/>
    <property type="match status" value="1"/>
</dbReference>
<dbReference type="EMBL" id="CM017326">
    <property type="protein sequence ID" value="KAE8075718.1"/>
    <property type="molecule type" value="Genomic_DNA"/>
</dbReference>
<feature type="region of interest" description="Disordered" evidence="1">
    <location>
        <begin position="54"/>
        <end position="85"/>
    </location>
</feature>
<dbReference type="AlphaFoldDB" id="A0A5N6RCD6"/>
<dbReference type="Proteomes" id="UP000327013">
    <property type="component" value="Chromosome 6"/>
</dbReference>
<evidence type="ECO:0000313" key="4">
    <source>
        <dbReference type="Proteomes" id="UP000327013"/>
    </source>
</evidence>
<gene>
    <name evidence="3" type="ORF">FH972_014411</name>
</gene>
<feature type="compositionally biased region" description="Low complexity" evidence="1">
    <location>
        <begin position="68"/>
        <end position="80"/>
    </location>
</feature>
<accession>A0A5N6RCD6</accession>
<evidence type="ECO:0000256" key="1">
    <source>
        <dbReference type="SAM" id="MobiDB-lite"/>
    </source>
</evidence>
<name>A0A5N6RCD6_9ROSI</name>